<dbReference type="EMBL" id="CAXDID020000022">
    <property type="protein sequence ID" value="CAL5988356.1"/>
    <property type="molecule type" value="Genomic_DNA"/>
</dbReference>
<name>A0AA86RSJ1_9EUKA</name>
<organism evidence="1">
    <name type="scientific">Hexamita inflata</name>
    <dbReference type="NCBI Taxonomy" id="28002"/>
    <lineage>
        <taxon>Eukaryota</taxon>
        <taxon>Metamonada</taxon>
        <taxon>Diplomonadida</taxon>
        <taxon>Hexamitidae</taxon>
        <taxon>Hexamitinae</taxon>
        <taxon>Hexamita</taxon>
    </lineage>
</organism>
<evidence type="ECO:0000313" key="1">
    <source>
        <dbReference type="EMBL" id="CAI9977252.1"/>
    </source>
</evidence>
<evidence type="ECO:0000313" key="2">
    <source>
        <dbReference type="EMBL" id="CAL5988356.1"/>
    </source>
</evidence>
<reference evidence="1" key="1">
    <citation type="submission" date="2023-06" db="EMBL/GenBank/DDBJ databases">
        <authorList>
            <person name="Kurt Z."/>
        </authorList>
    </citation>
    <scope>NUCLEOTIDE SEQUENCE</scope>
</reference>
<comment type="caution">
    <text evidence="1">The sequence shown here is derived from an EMBL/GenBank/DDBJ whole genome shotgun (WGS) entry which is preliminary data.</text>
</comment>
<protein>
    <submittedName>
        <fullName evidence="2">Hypothetical_protein</fullName>
    </submittedName>
</protein>
<reference evidence="2 3" key="2">
    <citation type="submission" date="2024-07" db="EMBL/GenBank/DDBJ databases">
        <authorList>
            <person name="Akdeniz Z."/>
        </authorList>
    </citation>
    <scope>NUCLEOTIDE SEQUENCE [LARGE SCALE GENOMIC DNA]</scope>
</reference>
<gene>
    <name evidence="2" type="ORF">HINF_LOCUS10334</name>
    <name evidence="1" type="ORF">HINF_LOCUS64897</name>
</gene>
<dbReference type="Proteomes" id="UP001642409">
    <property type="component" value="Unassembled WGS sequence"/>
</dbReference>
<evidence type="ECO:0000313" key="3">
    <source>
        <dbReference type="Proteomes" id="UP001642409"/>
    </source>
</evidence>
<sequence length="560" mass="61666">MSRNYCKQSQWVKNSNRCEFNIVTAACQILEQEKVMACANLEDYIHNLQYMPVQFVSSTPPFVARVHCVPVLDLQMNEWPQFSTLTTSFPLGSVDLGFGLRRTISNLEFTSFTSVWPHYSFLLFQLIPDQTRKLLQVLTCLKLINNYYMVIAHQQFQIADIDQLHVSEILDLIRRTISNRLFAKFMSAKWMQLIQKYSHWGTCRIRCCSPSVSLLSPEVHELHHDVVLEQVSAGLLQEQLGERGRLHPRAGLVQLLDGQLVFSGDLGVEEDLRETGAEEVVQLLLGLGGHHAGDPVPELLGGVGLDGLVHQEAQLSVGDVGRNRLPEVSAHLGQGGSEEGLCLEHLRGGLLRLRGGGREALGREPGLGVERALGLSADEGAQAGVVLLQGLGAALVDLGHGGPELLGLGAAQLGDHLDHVFQGGVLRGGPGEGVPEGLDGGKSRELELEWVEGEGGGGVHLLWRWETAKTGIFRQLAGRSVFISKSQIIFIQDYLVVYKVFGKYFAPAISGPQQQKYTAIQNESGNSIRTRFTRKCMCLDLRLFQNTNPPVIGFCNVIKL</sequence>
<keyword evidence="3" id="KW-1185">Reference proteome</keyword>
<dbReference type="EMBL" id="CATOUU010001177">
    <property type="protein sequence ID" value="CAI9977252.1"/>
    <property type="molecule type" value="Genomic_DNA"/>
</dbReference>
<accession>A0AA86RSJ1</accession>
<dbReference type="AlphaFoldDB" id="A0AA86RSJ1"/>
<proteinExistence type="predicted"/>